<dbReference type="AlphaFoldDB" id="A0A7G9YKA1"/>
<protein>
    <submittedName>
        <fullName evidence="2">Uncharacterized protein</fullName>
    </submittedName>
</protein>
<proteinExistence type="predicted"/>
<dbReference type="EMBL" id="MT631341">
    <property type="protein sequence ID" value="QNO48410.1"/>
    <property type="molecule type" value="Genomic_DNA"/>
</dbReference>
<sequence length="82" mass="9456">MAPESVELSIPFDSLVDSVTKLHLRDKFRLWELLDEQMADVEEDAWGEDPAVQAEIREARAAYQAGDYITIDEYIAGRRRKD</sequence>
<name>A0A7G9YKA1_9EURY</name>
<gene>
    <name evidence="1" type="ORF">DLCBDOIA_00003</name>
    <name evidence="2" type="ORF">OJNIIFHK_00003</name>
</gene>
<dbReference type="EMBL" id="MT631344">
    <property type="protein sequence ID" value="QNO48435.1"/>
    <property type="molecule type" value="Genomic_DNA"/>
</dbReference>
<evidence type="ECO:0000313" key="1">
    <source>
        <dbReference type="EMBL" id="QNO48410.1"/>
    </source>
</evidence>
<evidence type="ECO:0000313" key="2">
    <source>
        <dbReference type="EMBL" id="QNO48435.1"/>
    </source>
</evidence>
<accession>A0A7G9YKA1</accession>
<reference evidence="2" key="1">
    <citation type="submission" date="2020-06" db="EMBL/GenBank/DDBJ databases">
        <title>Unique genomic features of the anaerobic methanotrophic archaea.</title>
        <authorList>
            <person name="Chadwick G.L."/>
            <person name="Skennerton C.T."/>
            <person name="Laso-Perez R."/>
            <person name="Leu A.O."/>
            <person name="Speth D.R."/>
            <person name="Yu H."/>
            <person name="Morgan-Lang C."/>
            <person name="Hatzenpichler R."/>
            <person name="Goudeau D."/>
            <person name="Malmstrom R."/>
            <person name="Brazelton W.J."/>
            <person name="Woyke T."/>
            <person name="Hallam S.J."/>
            <person name="Tyson G.W."/>
            <person name="Wegener G."/>
            <person name="Boetius A."/>
            <person name="Orphan V."/>
        </authorList>
    </citation>
    <scope>NUCLEOTIDE SEQUENCE</scope>
</reference>
<organism evidence="2">
    <name type="scientific">Candidatus Methanogaster sp. ANME-2c ERB4</name>
    <dbReference type="NCBI Taxonomy" id="2759911"/>
    <lineage>
        <taxon>Archaea</taxon>
        <taxon>Methanobacteriati</taxon>
        <taxon>Methanobacteriota</taxon>
        <taxon>Stenosarchaea group</taxon>
        <taxon>Methanomicrobia</taxon>
        <taxon>Methanosarcinales</taxon>
        <taxon>ANME-2 cluster</taxon>
        <taxon>Candidatus Methanogasteraceae</taxon>
        <taxon>Candidatus Methanogaster</taxon>
    </lineage>
</organism>